<dbReference type="Proteomes" id="UP001420932">
    <property type="component" value="Unassembled WGS sequence"/>
</dbReference>
<dbReference type="EMBL" id="JBBNAF010000003">
    <property type="protein sequence ID" value="KAK9160449.1"/>
    <property type="molecule type" value="Genomic_DNA"/>
</dbReference>
<name>A0AAP0PZM9_9MAGN</name>
<feature type="region of interest" description="Disordered" evidence="1">
    <location>
        <begin position="1"/>
        <end position="133"/>
    </location>
</feature>
<organism evidence="2 3">
    <name type="scientific">Stephania yunnanensis</name>
    <dbReference type="NCBI Taxonomy" id="152371"/>
    <lineage>
        <taxon>Eukaryota</taxon>
        <taxon>Viridiplantae</taxon>
        <taxon>Streptophyta</taxon>
        <taxon>Embryophyta</taxon>
        <taxon>Tracheophyta</taxon>
        <taxon>Spermatophyta</taxon>
        <taxon>Magnoliopsida</taxon>
        <taxon>Ranunculales</taxon>
        <taxon>Menispermaceae</taxon>
        <taxon>Menispermoideae</taxon>
        <taxon>Cissampelideae</taxon>
        <taxon>Stephania</taxon>
    </lineage>
</organism>
<protein>
    <submittedName>
        <fullName evidence="2">Uncharacterized protein</fullName>
    </submittedName>
</protein>
<accession>A0AAP0PZM9</accession>
<proteinExistence type="predicted"/>
<feature type="compositionally biased region" description="Basic and acidic residues" evidence="1">
    <location>
        <begin position="1"/>
        <end position="10"/>
    </location>
</feature>
<reference evidence="2 3" key="1">
    <citation type="submission" date="2024-01" db="EMBL/GenBank/DDBJ databases">
        <title>Genome assemblies of Stephania.</title>
        <authorList>
            <person name="Yang L."/>
        </authorList>
    </citation>
    <scope>NUCLEOTIDE SEQUENCE [LARGE SCALE GENOMIC DNA]</scope>
    <source>
        <strain evidence="2">YNDBR</strain>
        <tissue evidence="2">Leaf</tissue>
    </source>
</reference>
<evidence type="ECO:0000256" key="1">
    <source>
        <dbReference type="SAM" id="MobiDB-lite"/>
    </source>
</evidence>
<evidence type="ECO:0000313" key="3">
    <source>
        <dbReference type="Proteomes" id="UP001420932"/>
    </source>
</evidence>
<dbReference type="AlphaFoldDB" id="A0AAP0PZM9"/>
<feature type="region of interest" description="Disordered" evidence="1">
    <location>
        <begin position="169"/>
        <end position="194"/>
    </location>
</feature>
<feature type="compositionally biased region" description="Low complexity" evidence="1">
    <location>
        <begin position="52"/>
        <end position="63"/>
    </location>
</feature>
<feature type="compositionally biased region" description="Basic and acidic residues" evidence="1">
    <location>
        <begin position="27"/>
        <end position="38"/>
    </location>
</feature>
<gene>
    <name evidence="2" type="ORF">Syun_006790</name>
</gene>
<comment type="caution">
    <text evidence="2">The sequence shown here is derived from an EMBL/GenBank/DDBJ whole genome shotgun (WGS) entry which is preliminary data.</text>
</comment>
<evidence type="ECO:0000313" key="2">
    <source>
        <dbReference type="EMBL" id="KAK9160449.1"/>
    </source>
</evidence>
<sequence>MIGRADIERIKKQRRYERWSPQAAYPRVDRSTPEEGPRKSRPSPSPTARGGPLSPRSSSSPKPADGRSPWRPDAVMSTTGANDTGPPDFQGPPGRTDTTNVRCSSSSPDPTSAEPFSGRAARAKHAFDGVTPTLRSTNPCASAVHMEPSPLRPSKFSFEYLLLPPRSAPTEAPPARALGFTSLPPRPPTHRGLTIAPTAGWVARFSRHPFSGLVDSKQ</sequence>
<feature type="compositionally biased region" description="Polar residues" evidence="1">
    <location>
        <begin position="96"/>
        <end position="110"/>
    </location>
</feature>
<keyword evidence="3" id="KW-1185">Reference proteome</keyword>